<comment type="caution">
    <text evidence="1">The sequence shown here is derived from an EMBL/GenBank/DDBJ whole genome shotgun (WGS) entry which is preliminary data.</text>
</comment>
<name>V2WPL0_MONRO</name>
<proteinExistence type="predicted"/>
<evidence type="ECO:0000313" key="1">
    <source>
        <dbReference type="EMBL" id="ESK88773.1"/>
    </source>
</evidence>
<dbReference type="AlphaFoldDB" id="V2WPL0"/>
<keyword evidence="2" id="KW-1185">Reference proteome</keyword>
<protein>
    <submittedName>
        <fullName evidence="1">Uncharacterized protein</fullName>
    </submittedName>
</protein>
<sequence>MAPLAKTKTPRTKHVPRTLTKVKSCGLNARSTFGKAIKNFRRAISTGGFGLHDGGANGPDSLFSQGAIQASSASNMLAIVNAGSNTLTLLSINPRTYQGSNALERQLAVGAVSPFRSLSIAREVCYAHSTVVKSTVSVALRWTKLEDFFLRRVPTQHST</sequence>
<evidence type="ECO:0000313" key="2">
    <source>
        <dbReference type="Proteomes" id="UP000017559"/>
    </source>
</evidence>
<dbReference type="KEGG" id="mrr:Moror_17107"/>
<accession>V2WPL0</accession>
<gene>
    <name evidence="1" type="ORF">Moror_17107</name>
</gene>
<dbReference type="HOGENOM" id="CLU_1661233_0_0_1"/>
<organism evidence="1 2">
    <name type="scientific">Moniliophthora roreri (strain MCA 2997)</name>
    <name type="common">Cocoa frosty pod rot fungus</name>
    <name type="synonym">Crinipellis roreri</name>
    <dbReference type="NCBI Taxonomy" id="1381753"/>
    <lineage>
        <taxon>Eukaryota</taxon>
        <taxon>Fungi</taxon>
        <taxon>Dikarya</taxon>
        <taxon>Basidiomycota</taxon>
        <taxon>Agaricomycotina</taxon>
        <taxon>Agaricomycetes</taxon>
        <taxon>Agaricomycetidae</taxon>
        <taxon>Agaricales</taxon>
        <taxon>Marasmiineae</taxon>
        <taxon>Marasmiaceae</taxon>
        <taxon>Moniliophthora</taxon>
    </lineage>
</organism>
<dbReference type="STRING" id="1381753.V2WPL0"/>
<dbReference type="Proteomes" id="UP000017559">
    <property type="component" value="Unassembled WGS sequence"/>
</dbReference>
<dbReference type="EMBL" id="AWSO01000619">
    <property type="protein sequence ID" value="ESK88773.1"/>
    <property type="molecule type" value="Genomic_DNA"/>
</dbReference>
<dbReference type="OrthoDB" id="10006285at2759"/>
<reference evidence="1 2" key="1">
    <citation type="journal article" date="2014" name="BMC Genomics">
        <title>Genome and secretome analysis of the hemibiotrophic fungal pathogen, Moniliophthora roreri, which causes frosty pod rot disease of cacao: mechanisms of the biotrophic and necrotrophic phases.</title>
        <authorList>
            <person name="Meinhardt L.W."/>
            <person name="Costa G.G.L."/>
            <person name="Thomazella D.P.T."/>
            <person name="Teixeira P.J.P.L."/>
            <person name="Carazzolle M.F."/>
            <person name="Schuster S.C."/>
            <person name="Carlson J.E."/>
            <person name="Guiltinan M.J."/>
            <person name="Mieczkowski P."/>
            <person name="Farmer A."/>
            <person name="Ramaraj T."/>
            <person name="Crozier J."/>
            <person name="Davis R.E."/>
            <person name="Shao J."/>
            <person name="Melnick R.L."/>
            <person name="Pereira G.A.G."/>
            <person name="Bailey B.A."/>
        </authorList>
    </citation>
    <scope>NUCLEOTIDE SEQUENCE [LARGE SCALE GENOMIC DNA]</scope>
    <source>
        <strain evidence="1 2">MCA 2997</strain>
    </source>
</reference>